<accession>A0A0K2TZF4</accession>
<sequence>MQVSSWQKQVLVHGLKKEEMIVREEDQFPASNEILQHQWPIRYLQPRVGRGNSAVCYDKTRDVSLSFYEALQVCIQGDWMLRDFLFVVHPEVHSTVQQFLRDDKSSEGEMVLSRMEVKEEGARGHEDN</sequence>
<dbReference type="EMBL" id="HACA01013874">
    <property type="protein sequence ID" value="CDW31235.1"/>
    <property type="molecule type" value="Transcribed_RNA"/>
</dbReference>
<proteinExistence type="predicted"/>
<reference evidence="1" key="1">
    <citation type="submission" date="2014-05" db="EMBL/GenBank/DDBJ databases">
        <authorList>
            <person name="Chronopoulou M."/>
        </authorList>
    </citation>
    <scope>NUCLEOTIDE SEQUENCE</scope>
    <source>
        <tissue evidence="1">Whole organism</tissue>
    </source>
</reference>
<name>A0A0K2TZF4_LEPSM</name>
<protein>
    <submittedName>
        <fullName evidence="1">Uncharacterized protein</fullName>
    </submittedName>
</protein>
<dbReference type="AlphaFoldDB" id="A0A0K2TZF4"/>
<organism evidence="1">
    <name type="scientific">Lepeophtheirus salmonis</name>
    <name type="common">Salmon louse</name>
    <name type="synonym">Caligus salmonis</name>
    <dbReference type="NCBI Taxonomy" id="72036"/>
    <lineage>
        <taxon>Eukaryota</taxon>
        <taxon>Metazoa</taxon>
        <taxon>Ecdysozoa</taxon>
        <taxon>Arthropoda</taxon>
        <taxon>Crustacea</taxon>
        <taxon>Multicrustacea</taxon>
        <taxon>Hexanauplia</taxon>
        <taxon>Copepoda</taxon>
        <taxon>Siphonostomatoida</taxon>
        <taxon>Caligidae</taxon>
        <taxon>Lepeophtheirus</taxon>
    </lineage>
</organism>
<evidence type="ECO:0000313" key="1">
    <source>
        <dbReference type="EMBL" id="CDW31235.1"/>
    </source>
</evidence>